<feature type="transmembrane region" description="Helical" evidence="1">
    <location>
        <begin position="30"/>
        <end position="49"/>
    </location>
</feature>
<accession>A0ABT8P826</accession>
<sequence length="385" mass="42333">MENVSSSQGALPPPGNKRSIIDRIKGMNRIFAATVVLPTTIAVIYFGLISSDIYVSESRFVVRSAQRQTPSSTFGALLQGTGIARVTDDAYPVIDYIQSRDALAELNNKNYIRNIYGTHGDIFSRFPGIIHDNSFEELLRFYQKNIVDVQLDTASAITTLKVRAFTAQDAHSINESLLIQSEHLVNSMNARAADDSIRFAQREVDLAATKAKDATIALANFRNSHTVFDPEKQSQLQLQQVASLQAQLFSNQTQLAQVSSISPANPQIAALKTNIEAIQRQIASATGGVTGDKGSLSGKTVEYERLQLDAQFAQKQLTSALSSLEIARADAQRKQLYLERIVQPNTPDMALEPRRIRSILATFILGMVSWGVVSLLIAGIKEHRD</sequence>
<keyword evidence="3" id="KW-1185">Reference proteome</keyword>
<name>A0ABT8P826_9BURK</name>
<gene>
    <name evidence="2" type="ORF">QZM52_06315</name>
</gene>
<dbReference type="PANTHER" id="PTHR32309">
    <property type="entry name" value="TYROSINE-PROTEIN KINASE"/>
    <property type="match status" value="1"/>
</dbReference>
<reference evidence="2" key="1">
    <citation type="submission" date="2023-07" db="EMBL/GenBank/DDBJ databases">
        <title>A collection of bacterial strains from the Burkholderia cepacia Research Laboratory and Repository.</title>
        <authorList>
            <person name="Lipuma J."/>
            <person name="Spilker T."/>
            <person name="Caverly L."/>
        </authorList>
    </citation>
    <scope>NUCLEOTIDE SEQUENCE</scope>
    <source>
        <strain evidence="2">AU42020</strain>
    </source>
</reference>
<feature type="transmembrane region" description="Helical" evidence="1">
    <location>
        <begin position="359"/>
        <end position="380"/>
    </location>
</feature>
<dbReference type="Proteomes" id="UP001171606">
    <property type="component" value="Unassembled WGS sequence"/>
</dbReference>
<dbReference type="RefSeq" id="WP_301754836.1">
    <property type="nucleotide sequence ID" value="NZ_JAUJSQ010000002.1"/>
</dbReference>
<keyword evidence="1" id="KW-1133">Transmembrane helix</keyword>
<dbReference type="InterPro" id="IPR050445">
    <property type="entry name" value="Bact_polysacc_biosynth/exp"/>
</dbReference>
<evidence type="ECO:0000313" key="3">
    <source>
        <dbReference type="Proteomes" id="UP001171606"/>
    </source>
</evidence>
<keyword evidence="1" id="KW-0812">Transmembrane</keyword>
<comment type="caution">
    <text evidence="2">The sequence shown here is derived from an EMBL/GenBank/DDBJ whole genome shotgun (WGS) entry which is preliminary data.</text>
</comment>
<evidence type="ECO:0008006" key="4">
    <source>
        <dbReference type="Google" id="ProtNLM"/>
    </source>
</evidence>
<organism evidence="2 3">
    <name type="scientific">Burkholderia metallica</name>
    <dbReference type="NCBI Taxonomy" id="488729"/>
    <lineage>
        <taxon>Bacteria</taxon>
        <taxon>Pseudomonadati</taxon>
        <taxon>Pseudomonadota</taxon>
        <taxon>Betaproteobacteria</taxon>
        <taxon>Burkholderiales</taxon>
        <taxon>Burkholderiaceae</taxon>
        <taxon>Burkholderia</taxon>
        <taxon>Burkholderia cepacia complex</taxon>
    </lineage>
</organism>
<proteinExistence type="predicted"/>
<dbReference type="EMBL" id="JAUJSQ010000002">
    <property type="protein sequence ID" value="MDN7930905.1"/>
    <property type="molecule type" value="Genomic_DNA"/>
</dbReference>
<protein>
    <recommendedName>
        <fullName evidence="4">WcbD</fullName>
    </recommendedName>
</protein>
<evidence type="ECO:0000313" key="2">
    <source>
        <dbReference type="EMBL" id="MDN7930905.1"/>
    </source>
</evidence>
<keyword evidence="1" id="KW-0472">Membrane</keyword>
<dbReference type="PANTHER" id="PTHR32309:SF13">
    <property type="entry name" value="FERRIC ENTEROBACTIN TRANSPORT PROTEIN FEPE"/>
    <property type="match status" value="1"/>
</dbReference>
<evidence type="ECO:0000256" key="1">
    <source>
        <dbReference type="SAM" id="Phobius"/>
    </source>
</evidence>